<gene>
    <name evidence="2" type="ORF">LTR36_000351</name>
</gene>
<protein>
    <submittedName>
        <fullName evidence="2">Uncharacterized protein</fullName>
    </submittedName>
</protein>
<keyword evidence="1" id="KW-1133">Transmembrane helix</keyword>
<feature type="transmembrane region" description="Helical" evidence="1">
    <location>
        <begin position="60"/>
        <end position="80"/>
    </location>
</feature>
<evidence type="ECO:0000313" key="3">
    <source>
        <dbReference type="Proteomes" id="UP001324427"/>
    </source>
</evidence>
<organism evidence="2 3">
    <name type="scientific">Oleoguttula mirabilis</name>
    <dbReference type="NCBI Taxonomy" id="1507867"/>
    <lineage>
        <taxon>Eukaryota</taxon>
        <taxon>Fungi</taxon>
        <taxon>Dikarya</taxon>
        <taxon>Ascomycota</taxon>
        <taxon>Pezizomycotina</taxon>
        <taxon>Dothideomycetes</taxon>
        <taxon>Dothideomycetidae</taxon>
        <taxon>Mycosphaerellales</taxon>
        <taxon>Teratosphaeriaceae</taxon>
        <taxon>Oleoguttula</taxon>
    </lineage>
</organism>
<reference evidence="2 3" key="1">
    <citation type="submission" date="2021-11" db="EMBL/GenBank/DDBJ databases">
        <title>Black yeast isolated from Biological Soil Crust.</title>
        <authorList>
            <person name="Kurbessoian T."/>
        </authorList>
    </citation>
    <scope>NUCLEOTIDE SEQUENCE [LARGE SCALE GENOMIC DNA]</scope>
    <source>
        <strain evidence="2 3">CCFEE 5522</strain>
    </source>
</reference>
<dbReference type="Proteomes" id="UP001324427">
    <property type="component" value="Unassembled WGS sequence"/>
</dbReference>
<sequence length="83" mass="7591">MGAALAIPAVIAAPVYGLMGFGPLGPVAGGLAAGFQAMWGAPAIFGFFQGAAMGGAAAPAANGVIAGTVAAVGGAMARLFGGA</sequence>
<keyword evidence="3" id="KW-1185">Reference proteome</keyword>
<accession>A0AAV9K007</accession>
<evidence type="ECO:0000313" key="2">
    <source>
        <dbReference type="EMBL" id="KAK4550772.1"/>
    </source>
</evidence>
<evidence type="ECO:0000256" key="1">
    <source>
        <dbReference type="SAM" id="Phobius"/>
    </source>
</evidence>
<proteinExistence type="predicted"/>
<comment type="caution">
    <text evidence="2">The sequence shown here is derived from an EMBL/GenBank/DDBJ whole genome shotgun (WGS) entry which is preliminary data.</text>
</comment>
<dbReference type="AlphaFoldDB" id="A0AAV9K007"/>
<name>A0AAV9K007_9PEZI</name>
<keyword evidence="1" id="KW-0812">Transmembrane</keyword>
<dbReference type="EMBL" id="JAVFHQ010000001">
    <property type="protein sequence ID" value="KAK4550772.1"/>
    <property type="molecule type" value="Genomic_DNA"/>
</dbReference>
<keyword evidence="1" id="KW-0472">Membrane</keyword>